<feature type="transmembrane region" description="Helical" evidence="7">
    <location>
        <begin position="87"/>
        <end position="107"/>
    </location>
</feature>
<proteinExistence type="inferred from homology"/>
<feature type="transmembrane region" description="Helical" evidence="7">
    <location>
        <begin position="255"/>
        <end position="272"/>
    </location>
</feature>
<protein>
    <submittedName>
        <fullName evidence="8">Multidrug transporter</fullName>
    </submittedName>
</protein>
<evidence type="ECO:0000256" key="6">
    <source>
        <dbReference type="ARBA" id="ARBA00023136"/>
    </source>
</evidence>
<dbReference type="EMBL" id="BMLQ01000002">
    <property type="protein sequence ID" value="GGO42589.1"/>
    <property type="molecule type" value="Genomic_DNA"/>
</dbReference>
<feature type="transmembrane region" description="Helical" evidence="7">
    <location>
        <begin position="226"/>
        <end position="248"/>
    </location>
</feature>
<evidence type="ECO:0000256" key="3">
    <source>
        <dbReference type="ARBA" id="ARBA00022597"/>
    </source>
</evidence>
<dbReference type="Gene3D" id="1.10.3730.20">
    <property type="match status" value="2"/>
</dbReference>
<sequence>MLALASAVVYGLVDYAGGILSRRLHYAFVAWVGQVGGLLFALLAAIAVPTEHVGLIDLGFGALSGVGSAVTMLYLNRALARGDMSVVLPISAVTGVALSVLCGVWFLAEQPAPAAWVGIGVMLPALWLVSSGRRRHHGSSAIRDGLIASVGVAVQYIGLGLATDGSGLWAVVAGRAAAVLVLAPVFTTARNAWPVSWADTAKALTIGAGAALGLSLYLLATRQQLLAIAVALASLYPVIPVLLGVFVLREHVTHRRIIGLVAAGVAVVLLSLG</sequence>
<comment type="similarity">
    <text evidence="2">Belongs to the GRP transporter (TC 2.A.7.5) family.</text>
</comment>
<evidence type="ECO:0000256" key="5">
    <source>
        <dbReference type="ARBA" id="ARBA00022989"/>
    </source>
</evidence>
<evidence type="ECO:0000256" key="4">
    <source>
        <dbReference type="ARBA" id="ARBA00022692"/>
    </source>
</evidence>
<dbReference type="InterPro" id="IPR010651">
    <property type="entry name" value="Sugar_transport"/>
</dbReference>
<feature type="transmembrane region" description="Helical" evidence="7">
    <location>
        <begin position="113"/>
        <end position="129"/>
    </location>
</feature>
<evidence type="ECO:0000313" key="9">
    <source>
        <dbReference type="Proteomes" id="UP000642509"/>
    </source>
</evidence>
<accession>A0ABQ2LSC2</accession>
<keyword evidence="3" id="KW-0813">Transport</keyword>
<name>A0ABQ2LSC2_9MICC</name>
<organism evidence="8 9">
    <name type="scientific">Citricoccus zhacaiensis</name>
    <dbReference type="NCBI Taxonomy" id="489142"/>
    <lineage>
        <taxon>Bacteria</taxon>
        <taxon>Bacillati</taxon>
        <taxon>Actinomycetota</taxon>
        <taxon>Actinomycetes</taxon>
        <taxon>Micrococcales</taxon>
        <taxon>Micrococcaceae</taxon>
        <taxon>Citricoccus</taxon>
    </lineage>
</organism>
<dbReference type="RefSeq" id="WP_229672238.1">
    <property type="nucleotide sequence ID" value="NZ_BAAAOU010000001.1"/>
</dbReference>
<reference evidence="9" key="1">
    <citation type="journal article" date="2019" name="Int. J. Syst. Evol. Microbiol.">
        <title>The Global Catalogue of Microorganisms (GCM) 10K type strain sequencing project: providing services to taxonomists for standard genome sequencing and annotation.</title>
        <authorList>
            <consortium name="The Broad Institute Genomics Platform"/>
            <consortium name="The Broad Institute Genome Sequencing Center for Infectious Disease"/>
            <person name="Wu L."/>
            <person name="Ma J."/>
        </authorList>
    </citation>
    <scope>NUCLEOTIDE SEQUENCE [LARGE SCALE GENOMIC DNA]</scope>
    <source>
        <strain evidence="9">CGMCC 1.7064</strain>
    </source>
</reference>
<evidence type="ECO:0000256" key="7">
    <source>
        <dbReference type="SAM" id="Phobius"/>
    </source>
</evidence>
<keyword evidence="4 7" id="KW-0812">Transmembrane</keyword>
<keyword evidence="9" id="KW-1185">Reference proteome</keyword>
<dbReference type="Proteomes" id="UP000642509">
    <property type="component" value="Unassembled WGS sequence"/>
</dbReference>
<comment type="subcellular location">
    <subcellularLocation>
        <location evidence="1">Membrane</location>
        <topology evidence="1">Multi-pass membrane protein</topology>
    </subcellularLocation>
</comment>
<gene>
    <name evidence="8" type="ORF">GCM10010977_08770</name>
</gene>
<evidence type="ECO:0000256" key="2">
    <source>
        <dbReference type="ARBA" id="ARBA00006117"/>
    </source>
</evidence>
<feature type="transmembrane region" description="Helical" evidence="7">
    <location>
        <begin position="168"/>
        <end position="189"/>
    </location>
</feature>
<feature type="transmembrane region" description="Helical" evidence="7">
    <location>
        <begin position="201"/>
        <end position="220"/>
    </location>
</feature>
<feature type="transmembrane region" description="Helical" evidence="7">
    <location>
        <begin position="54"/>
        <end position="75"/>
    </location>
</feature>
<evidence type="ECO:0000313" key="8">
    <source>
        <dbReference type="EMBL" id="GGO42589.1"/>
    </source>
</evidence>
<feature type="transmembrane region" description="Helical" evidence="7">
    <location>
        <begin position="26"/>
        <end position="48"/>
    </location>
</feature>
<keyword evidence="6 7" id="KW-0472">Membrane</keyword>
<dbReference type="SUPFAM" id="SSF103481">
    <property type="entry name" value="Multidrug resistance efflux transporter EmrE"/>
    <property type="match status" value="2"/>
</dbReference>
<keyword evidence="5 7" id="KW-1133">Transmembrane helix</keyword>
<keyword evidence="3" id="KW-0762">Sugar transport</keyword>
<dbReference type="InterPro" id="IPR037185">
    <property type="entry name" value="EmrE-like"/>
</dbReference>
<evidence type="ECO:0000256" key="1">
    <source>
        <dbReference type="ARBA" id="ARBA00004141"/>
    </source>
</evidence>
<comment type="caution">
    <text evidence="8">The sequence shown here is derived from an EMBL/GenBank/DDBJ whole genome shotgun (WGS) entry which is preliminary data.</text>
</comment>
<dbReference type="Pfam" id="PF06800">
    <property type="entry name" value="Sugar_transport"/>
    <property type="match status" value="1"/>
</dbReference>